<organism evidence="6 7">
    <name type="scientific">Hebeloma cylindrosporum</name>
    <dbReference type="NCBI Taxonomy" id="76867"/>
    <lineage>
        <taxon>Eukaryota</taxon>
        <taxon>Fungi</taxon>
        <taxon>Dikarya</taxon>
        <taxon>Basidiomycota</taxon>
        <taxon>Agaricomycotina</taxon>
        <taxon>Agaricomycetes</taxon>
        <taxon>Agaricomycetidae</taxon>
        <taxon>Agaricales</taxon>
        <taxon>Agaricineae</taxon>
        <taxon>Hymenogastraceae</taxon>
        <taxon>Hebeloma</taxon>
    </lineage>
</organism>
<evidence type="ECO:0000259" key="5">
    <source>
        <dbReference type="PROSITE" id="PS51186"/>
    </source>
</evidence>
<evidence type="ECO:0000313" key="7">
    <source>
        <dbReference type="Proteomes" id="UP000053424"/>
    </source>
</evidence>
<sequence length="193" mass="22314">MASILYRQYLGESDLPHIMALVQSELSEPYVIYTFRYFLHQCDSPTKEPIGVIVCKQSLHNDLTNRGYIAMLSVDKKWRKRGIGSSLVRNSIQAMKEDGVDEIVLETEYDNFAALSLYESLGFMREKRLHRFYLNGKDAFRLVLVMPPHNDDGGENTPPQRTSDMAKRFLRRPPHRAIRVSPYSDDEDEISAR</sequence>
<dbReference type="InterPro" id="IPR000182">
    <property type="entry name" value="GNAT_dom"/>
</dbReference>
<keyword evidence="7" id="KW-1185">Reference proteome</keyword>
<dbReference type="AlphaFoldDB" id="A0A0C3C2S4"/>
<dbReference type="GO" id="GO:0004596">
    <property type="term" value="F:protein-N-terminal amino-acid acetyltransferase activity"/>
    <property type="evidence" value="ECO:0007669"/>
    <property type="project" value="InterPro"/>
</dbReference>
<gene>
    <name evidence="6" type="ORF">M413DRAFT_76532</name>
</gene>
<dbReference type="CDD" id="cd04301">
    <property type="entry name" value="NAT_SF"/>
    <property type="match status" value="1"/>
</dbReference>
<protein>
    <recommendedName>
        <fullName evidence="5">N-acetyltransferase domain-containing protein</fullName>
    </recommendedName>
</protein>
<dbReference type="EMBL" id="KN831794">
    <property type="protein sequence ID" value="KIM37916.1"/>
    <property type="molecule type" value="Genomic_DNA"/>
</dbReference>
<evidence type="ECO:0000256" key="2">
    <source>
        <dbReference type="ARBA" id="ARBA00023315"/>
    </source>
</evidence>
<evidence type="ECO:0000256" key="3">
    <source>
        <dbReference type="ARBA" id="ARBA00024025"/>
    </source>
</evidence>
<feature type="region of interest" description="Disordered" evidence="4">
    <location>
        <begin position="150"/>
        <end position="193"/>
    </location>
</feature>
<dbReference type="PROSITE" id="PS51186">
    <property type="entry name" value="GNAT"/>
    <property type="match status" value="1"/>
</dbReference>
<dbReference type="Pfam" id="PF00583">
    <property type="entry name" value="Acetyltransf_1"/>
    <property type="match status" value="1"/>
</dbReference>
<dbReference type="InterPro" id="IPR044542">
    <property type="entry name" value="NAA30-like"/>
</dbReference>
<dbReference type="SUPFAM" id="SSF55729">
    <property type="entry name" value="Acyl-CoA N-acyltransferases (Nat)"/>
    <property type="match status" value="1"/>
</dbReference>
<dbReference type="PANTHER" id="PTHR45896">
    <property type="entry name" value="N-ALPHA-ACETYLTRANSFERASE 30"/>
    <property type="match status" value="1"/>
</dbReference>
<accession>A0A0C3C2S4</accession>
<reference evidence="6 7" key="1">
    <citation type="submission" date="2014-04" db="EMBL/GenBank/DDBJ databases">
        <authorList>
            <consortium name="DOE Joint Genome Institute"/>
            <person name="Kuo A."/>
            <person name="Gay G."/>
            <person name="Dore J."/>
            <person name="Kohler A."/>
            <person name="Nagy L.G."/>
            <person name="Floudas D."/>
            <person name="Copeland A."/>
            <person name="Barry K.W."/>
            <person name="Cichocki N."/>
            <person name="Veneault-Fourrey C."/>
            <person name="LaButti K."/>
            <person name="Lindquist E.A."/>
            <person name="Lipzen A."/>
            <person name="Lundell T."/>
            <person name="Morin E."/>
            <person name="Murat C."/>
            <person name="Sun H."/>
            <person name="Tunlid A."/>
            <person name="Henrissat B."/>
            <person name="Grigoriev I.V."/>
            <person name="Hibbett D.S."/>
            <person name="Martin F."/>
            <person name="Nordberg H.P."/>
            <person name="Cantor M.N."/>
            <person name="Hua S.X."/>
        </authorList>
    </citation>
    <scope>NUCLEOTIDE SEQUENCE [LARGE SCALE GENOMIC DNA]</scope>
    <source>
        <strain evidence="7">h7</strain>
    </source>
</reference>
<comment type="similarity">
    <text evidence="3">Belongs to the acetyltransferase family. MAK3 subfamily.</text>
</comment>
<evidence type="ECO:0000256" key="4">
    <source>
        <dbReference type="SAM" id="MobiDB-lite"/>
    </source>
</evidence>
<dbReference type="InterPro" id="IPR016181">
    <property type="entry name" value="Acyl_CoA_acyltransferase"/>
</dbReference>
<name>A0A0C3C2S4_HEBCY</name>
<feature type="compositionally biased region" description="Basic residues" evidence="4">
    <location>
        <begin position="168"/>
        <end position="178"/>
    </location>
</feature>
<dbReference type="STRING" id="686832.A0A0C3C2S4"/>
<keyword evidence="1" id="KW-0808">Transferase</keyword>
<dbReference type="Proteomes" id="UP000053424">
    <property type="component" value="Unassembled WGS sequence"/>
</dbReference>
<proteinExistence type="inferred from homology"/>
<evidence type="ECO:0000256" key="1">
    <source>
        <dbReference type="ARBA" id="ARBA00022679"/>
    </source>
</evidence>
<dbReference type="OrthoDB" id="249099at2759"/>
<reference evidence="7" key="2">
    <citation type="submission" date="2015-01" db="EMBL/GenBank/DDBJ databases">
        <title>Evolutionary Origins and Diversification of the Mycorrhizal Mutualists.</title>
        <authorList>
            <consortium name="DOE Joint Genome Institute"/>
            <consortium name="Mycorrhizal Genomics Consortium"/>
            <person name="Kohler A."/>
            <person name="Kuo A."/>
            <person name="Nagy L.G."/>
            <person name="Floudas D."/>
            <person name="Copeland A."/>
            <person name="Barry K.W."/>
            <person name="Cichocki N."/>
            <person name="Veneault-Fourrey C."/>
            <person name="LaButti K."/>
            <person name="Lindquist E.A."/>
            <person name="Lipzen A."/>
            <person name="Lundell T."/>
            <person name="Morin E."/>
            <person name="Murat C."/>
            <person name="Riley R."/>
            <person name="Ohm R."/>
            <person name="Sun H."/>
            <person name="Tunlid A."/>
            <person name="Henrissat B."/>
            <person name="Grigoriev I.V."/>
            <person name="Hibbett D.S."/>
            <person name="Martin F."/>
        </authorList>
    </citation>
    <scope>NUCLEOTIDE SEQUENCE [LARGE SCALE GENOMIC DNA]</scope>
    <source>
        <strain evidence="7">h7</strain>
    </source>
</reference>
<dbReference type="PANTHER" id="PTHR45896:SF1">
    <property type="entry name" value="N-ALPHA-ACETYLTRANSFERASE 30"/>
    <property type="match status" value="1"/>
</dbReference>
<dbReference type="HOGENOM" id="CLU_013985_0_3_1"/>
<evidence type="ECO:0000313" key="6">
    <source>
        <dbReference type="EMBL" id="KIM37916.1"/>
    </source>
</evidence>
<dbReference type="GO" id="GO:0031417">
    <property type="term" value="C:NatC complex"/>
    <property type="evidence" value="ECO:0007669"/>
    <property type="project" value="TreeGrafter"/>
</dbReference>
<feature type="compositionally biased region" description="Acidic residues" evidence="4">
    <location>
        <begin position="184"/>
        <end position="193"/>
    </location>
</feature>
<dbReference type="Gene3D" id="3.40.630.30">
    <property type="match status" value="1"/>
</dbReference>
<feature type="domain" description="N-acetyltransferase" evidence="5">
    <location>
        <begin position="4"/>
        <end position="147"/>
    </location>
</feature>
<keyword evidence="2" id="KW-0012">Acyltransferase</keyword>